<dbReference type="AlphaFoldDB" id="J9GUC6"/>
<reference evidence="1" key="1">
    <citation type="journal article" date="2012" name="PLoS ONE">
        <title>Gene sets for utilization of primary and secondary nutrition supplies in the distal gut of endangered iberian lynx.</title>
        <authorList>
            <person name="Alcaide M."/>
            <person name="Messina E."/>
            <person name="Richter M."/>
            <person name="Bargiela R."/>
            <person name="Peplies J."/>
            <person name="Huws S.A."/>
            <person name="Newbold C.J."/>
            <person name="Golyshin P.N."/>
            <person name="Simon M.A."/>
            <person name="Lopez G."/>
            <person name="Yakimov M.M."/>
            <person name="Ferrer M."/>
        </authorList>
    </citation>
    <scope>NUCLEOTIDE SEQUENCE</scope>
</reference>
<proteinExistence type="predicted"/>
<evidence type="ECO:0000313" key="1">
    <source>
        <dbReference type="EMBL" id="EJX06398.1"/>
    </source>
</evidence>
<dbReference type="Gene3D" id="3.30.420.240">
    <property type="match status" value="1"/>
</dbReference>
<gene>
    <name evidence="1" type="ORF">EVA_05493</name>
</gene>
<accession>J9GUC6</accession>
<name>J9GUC6_9ZZZZ</name>
<sequence length="406" mass="46551">MIVYESTADGVGTFFHKEYLAAEKGTSQFAPFFVPWYEIENYRKEFDSREQLESFAQWLWDNRNNADISSDREEPGKYLWWLWKKGATLEAINWYITERTKYSDHGKIAAEFPSDAIEAFVNSGANVFDKYQVDALKKTCRAPIYVGDIYADADEGENALINLRFHQDCQGLLWVWSLPETDDEEEITDRYLTVVDIGGRSSKADWSVIVVFDRLRMIDGGVPSVVAQWYGHIDMDLLAWKAAQIAAFYNNSLLVIESNTLETHDRSRMVDGDQSLYILSQIVGVYPNLYARPQSDDEIRQGMPRKWGFHTNVATKPKIISTLIKVVREAAYIERDQRTLNEMLVYERKPNGSFGAVIGAHDDLLMTRAIGLHICYNEMELPTIIRREDRNTGKLRHKAISAATIG</sequence>
<dbReference type="EMBL" id="AMCI01001172">
    <property type="protein sequence ID" value="EJX06398.1"/>
    <property type="molecule type" value="Genomic_DNA"/>
</dbReference>
<evidence type="ECO:0008006" key="2">
    <source>
        <dbReference type="Google" id="ProtNLM"/>
    </source>
</evidence>
<protein>
    <recommendedName>
        <fullName evidence="2">Terminase</fullName>
    </recommendedName>
</protein>
<organism evidence="1">
    <name type="scientific">gut metagenome</name>
    <dbReference type="NCBI Taxonomy" id="749906"/>
    <lineage>
        <taxon>unclassified sequences</taxon>
        <taxon>metagenomes</taxon>
        <taxon>organismal metagenomes</taxon>
    </lineage>
</organism>
<comment type="caution">
    <text evidence="1">The sequence shown here is derived from an EMBL/GenBank/DDBJ whole genome shotgun (WGS) entry which is preliminary data.</text>
</comment>